<sequence>MLYKYKNDYEKIAMGLLSFIPDLKEISHLKSCFEWYRAEDDRHLYLWKNENGDFIAIAGIEVDDASKLVMLRHISVTPAERNHGVCFKVMDALSKLYLDYELMGSLETAGLLSKWENQNGGADENK</sequence>
<dbReference type="Proteomes" id="UP000182635">
    <property type="component" value="Unassembled WGS sequence"/>
</dbReference>
<accession>A0A1I2Q3X7</accession>
<dbReference type="GO" id="GO:0016747">
    <property type="term" value="F:acyltransferase activity, transferring groups other than amino-acyl groups"/>
    <property type="evidence" value="ECO:0007669"/>
    <property type="project" value="InterPro"/>
</dbReference>
<dbReference type="AlphaFoldDB" id="A0A1I2Q3X7"/>
<name>A0A1I2Q3X7_9LACO</name>
<evidence type="ECO:0000259" key="1">
    <source>
        <dbReference type="Pfam" id="PF00583"/>
    </source>
</evidence>
<dbReference type="RefSeq" id="WP_046922544.1">
    <property type="nucleotide sequence ID" value="NZ_AYYL01000002.1"/>
</dbReference>
<evidence type="ECO:0000313" key="3">
    <source>
        <dbReference type="Proteomes" id="UP000182635"/>
    </source>
</evidence>
<proteinExistence type="predicted"/>
<reference evidence="3" key="1">
    <citation type="submission" date="2016-10" db="EMBL/GenBank/DDBJ databases">
        <authorList>
            <person name="Varghese N."/>
            <person name="Submissions S."/>
        </authorList>
    </citation>
    <scope>NUCLEOTIDE SEQUENCE [LARGE SCALE GENOMIC DNA]</scope>
    <source>
        <strain evidence="3">DSM 20403</strain>
    </source>
</reference>
<dbReference type="Pfam" id="PF00583">
    <property type="entry name" value="Acetyltransf_1"/>
    <property type="match status" value="1"/>
</dbReference>
<dbReference type="InterPro" id="IPR016181">
    <property type="entry name" value="Acyl_CoA_acyltransferase"/>
</dbReference>
<feature type="domain" description="N-acetyltransferase" evidence="1">
    <location>
        <begin position="31"/>
        <end position="100"/>
    </location>
</feature>
<organism evidence="2 3">
    <name type="scientific">Ligilactobacillus ruminis DSM 20403 = NBRC 102161</name>
    <dbReference type="NCBI Taxonomy" id="1423798"/>
    <lineage>
        <taxon>Bacteria</taxon>
        <taxon>Bacillati</taxon>
        <taxon>Bacillota</taxon>
        <taxon>Bacilli</taxon>
        <taxon>Lactobacillales</taxon>
        <taxon>Lactobacillaceae</taxon>
        <taxon>Ligilactobacillus</taxon>
    </lineage>
</organism>
<dbReference type="InterPro" id="IPR000182">
    <property type="entry name" value="GNAT_dom"/>
</dbReference>
<dbReference type="EMBL" id="FOPI01000005">
    <property type="protein sequence ID" value="SFG20321.1"/>
    <property type="molecule type" value="Genomic_DNA"/>
</dbReference>
<gene>
    <name evidence="2" type="ORF">SAMN02910432_00340</name>
</gene>
<evidence type="ECO:0000313" key="2">
    <source>
        <dbReference type="EMBL" id="SFG20321.1"/>
    </source>
</evidence>
<protein>
    <submittedName>
        <fullName evidence="2">Riboflavin biosynthesis RibT protein</fullName>
    </submittedName>
</protein>
<dbReference type="SUPFAM" id="SSF55729">
    <property type="entry name" value="Acyl-CoA N-acyltransferases (Nat)"/>
    <property type="match status" value="1"/>
</dbReference>
<dbReference type="OrthoDB" id="2189687at2"/>